<protein>
    <recommendedName>
        <fullName evidence="12">NADH dehydrogenase [ubiquinone] 1 alpha subcomplex subunit 8</fullName>
    </recommendedName>
</protein>
<evidence type="ECO:0000256" key="6">
    <source>
        <dbReference type="ARBA" id="ARBA00022737"/>
    </source>
</evidence>
<dbReference type="GO" id="GO:0005739">
    <property type="term" value="C:mitochondrion"/>
    <property type="evidence" value="ECO:0007669"/>
    <property type="project" value="UniProtKB-SubCell"/>
</dbReference>
<accession>A0A813M7T3</accession>
<evidence type="ECO:0000256" key="2">
    <source>
        <dbReference type="ARBA" id="ARBA00004173"/>
    </source>
</evidence>
<dbReference type="PANTHER" id="PTHR13344:SF0">
    <property type="entry name" value="NADH DEHYDROGENASE [UBIQUINONE] 1 ALPHA SUBCOMPLEX SUBUNIT 8"/>
    <property type="match status" value="1"/>
</dbReference>
<dbReference type="InterPro" id="IPR016680">
    <property type="entry name" value="NDUFA8"/>
</dbReference>
<reference evidence="10" key="1">
    <citation type="submission" date="2021-02" db="EMBL/GenBank/DDBJ databases">
        <authorList>
            <person name="Nowell W R."/>
        </authorList>
    </citation>
    <scope>NUCLEOTIDE SEQUENCE</scope>
    <source>
        <strain evidence="10">Ploen Becks lab</strain>
    </source>
</reference>
<comment type="caution">
    <text evidence="10">The sequence shown here is derived from an EMBL/GenBank/DDBJ whole genome shotgun (WGS) entry which is preliminary data.</text>
</comment>
<evidence type="ECO:0000256" key="4">
    <source>
        <dbReference type="ARBA" id="ARBA00022448"/>
    </source>
</evidence>
<dbReference type="OrthoDB" id="276296at2759"/>
<dbReference type="Proteomes" id="UP000663879">
    <property type="component" value="Unassembled WGS sequence"/>
</dbReference>
<dbReference type="EMBL" id="CAJNOC010000104">
    <property type="protein sequence ID" value="CAF0715318.1"/>
    <property type="molecule type" value="Genomic_DNA"/>
</dbReference>
<proteinExistence type="inferred from homology"/>
<sequence length="177" mass="20177">MTATNETYLPTYEELYVPPLNLTSSALKAGAPYFGAFCDKESKEFMLCKAEEKDPRKCLNENKAVSLCASKFFHKVRENCAAQFTNYWMCLDKAPEGQMSYKFCRKTQLELDKCLSEKMDLYRPEIGWMSKVKLHQTDRPKPIEKQANIQSIPEAASSVKDVPEAVDSLKRTNGRAL</sequence>
<dbReference type="GO" id="GO:0006120">
    <property type="term" value="P:mitochondrial electron transport, NADH to ubiquinone"/>
    <property type="evidence" value="ECO:0007669"/>
    <property type="project" value="InterPro"/>
</dbReference>
<evidence type="ECO:0000313" key="10">
    <source>
        <dbReference type="EMBL" id="CAF0715318.1"/>
    </source>
</evidence>
<keyword evidence="6" id="KW-0677">Repeat</keyword>
<evidence type="ECO:0000256" key="1">
    <source>
        <dbReference type="ARBA" id="ARBA00003195"/>
    </source>
</evidence>
<keyword evidence="4" id="KW-0813">Transport</keyword>
<evidence type="ECO:0000256" key="9">
    <source>
        <dbReference type="ARBA" id="ARBA00023157"/>
    </source>
</evidence>
<dbReference type="AlphaFoldDB" id="A0A813M7T3"/>
<organism evidence="10 11">
    <name type="scientific">Brachionus calyciflorus</name>
    <dbReference type="NCBI Taxonomy" id="104777"/>
    <lineage>
        <taxon>Eukaryota</taxon>
        <taxon>Metazoa</taxon>
        <taxon>Spiralia</taxon>
        <taxon>Gnathifera</taxon>
        <taxon>Rotifera</taxon>
        <taxon>Eurotatoria</taxon>
        <taxon>Monogononta</taxon>
        <taxon>Pseudotrocha</taxon>
        <taxon>Ploima</taxon>
        <taxon>Brachionidae</taxon>
        <taxon>Brachionus</taxon>
    </lineage>
</organism>
<keyword evidence="7" id="KW-0249">Electron transport</keyword>
<evidence type="ECO:0000256" key="8">
    <source>
        <dbReference type="ARBA" id="ARBA00023128"/>
    </source>
</evidence>
<evidence type="ECO:0000313" key="11">
    <source>
        <dbReference type="Proteomes" id="UP000663879"/>
    </source>
</evidence>
<dbReference type="PANTHER" id="PTHR13344">
    <property type="entry name" value="NADH-UBIQUINONE OXIDOREDUCTASE"/>
    <property type="match status" value="1"/>
</dbReference>
<evidence type="ECO:0000256" key="5">
    <source>
        <dbReference type="ARBA" id="ARBA00022660"/>
    </source>
</evidence>
<gene>
    <name evidence="10" type="ORF">OXX778_LOCUS1572</name>
</gene>
<keyword evidence="8" id="KW-0496">Mitochondrion</keyword>
<evidence type="ECO:0000256" key="7">
    <source>
        <dbReference type="ARBA" id="ARBA00022982"/>
    </source>
</evidence>
<evidence type="ECO:0008006" key="12">
    <source>
        <dbReference type="Google" id="ProtNLM"/>
    </source>
</evidence>
<comment type="subcellular location">
    <subcellularLocation>
        <location evidence="2">Mitochondrion</location>
    </subcellularLocation>
</comment>
<keyword evidence="5" id="KW-0679">Respiratory chain</keyword>
<keyword evidence="11" id="KW-1185">Reference proteome</keyword>
<evidence type="ECO:0000256" key="3">
    <source>
        <dbReference type="ARBA" id="ARBA00010705"/>
    </source>
</evidence>
<keyword evidence="9" id="KW-1015">Disulfide bond</keyword>
<comment type="similarity">
    <text evidence="3">Belongs to the complex I NDUFA8 subunit family.</text>
</comment>
<name>A0A813M7T3_9BILA</name>
<comment type="function">
    <text evidence="1">Accessory subunit of the mitochondrial membrane respiratory chain NADH dehydrogenase (Complex I), that is believed not to be involved in catalysis. Complex I functions in the transfer of electrons from NADH to the respiratory chain. The immediate electron acceptor for the enzyme is believed to be ubiquinone.</text>
</comment>